<comment type="caution">
    <text evidence="1">The sequence shown here is derived from an EMBL/GenBank/DDBJ whole genome shotgun (WGS) entry which is preliminary data.</text>
</comment>
<evidence type="ECO:0008006" key="3">
    <source>
        <dbReference type="Google" id="ProtNLM"/>
    </source>
</evidence>
<dbReference type="EMBL" id="PNFV01000001">
    <property type="protein sequence ID" value="PMB83375.1"/>
    <property type="molecule type" value="Genomic_DNA"/>
</dbReference>
<reference evidence="1 2" key="1">
    <citation type="submission" date="2017-09" db="EMBL/GenBank/DDBJ databases">
        <title>Bacterial strain isolated from the female urinary microbiota.</title>
        <authorList>
            <person name="Thomas-White K."/>
            <person name="Kumar N."/>
            <person name="Forster S."/>
            <person name="Putonti C."/>
            <person name="Lawley T."/>
            <person name="Wolfe A.J."/>
        </authorList>
    </citation>
    <scope>NUCLEOTIDE SEQUENCE [LARGE SCALE GENOMIC DNA]</scope>
    <source>
        <strain evidence="1 2">UMB0683</strain>
    </source>
</reference>
<evidence type="ECO:0000313" key="2">
    <source>
        <dbReference type="Proteomes" id="UP000239920"/>
    </source>
</evidence>
<dbReference type="NCBIfam" id="TIGR01784">
    <property type="entry name" value="T_den_put_tspse"/>
    <property type="match status" value="1"/>
</dbReference>
<dbReference type="OrthoDB" id="2290982at2"/>
<evidence type="ECO:0000313" key="1">
    <source>
        <dbReference type="EMBL" id="PMB83375.1"/>
    </source>
</evidence>
<sequence length="224" mass="26295">MFPETTDFSRCVVHTNDEHDNRYDIEMQVTDHHNLVQRVHYYQTMNALDAYDKGANYHDANKSYVIFICCFDPFQLGAQFYSVNKHLNEFPGHRVLDGATDIYLNATSSRHEVPAKLQTLLDLIAHRDSGQTDEFEVKLRKKIALVKHNKKWRADFMRLSLYEMDHEYDLKQAKLQGQNEERIQFVAGLIRQGQSKEQILSFLTTIMNIPQDQAEEYYRQATTN</sequence>
<protein>
    <recommendedName>
        <fullName evidence="3">Rpn family recombination-promoting nuclease/putative transposase</fullName>
    </recommendedName>
</protein>
<proteinExistence type="predicted"/>
<name>A0A2J6NPZ4_9LACO</name>
<organism evidence="1 2">
    <name type="scientific">Limosilactobacillus pontis</name>
    <dbReference type="NCBI Taxonomy" id="35787"/>
    <lineage>
        <taxon>Bacteria</taxon>
        <taxon>Bacillati</taxon>
        <taxon>Bacillota</taxon>
        <taxon>Bacilli</taxon>
        <taxon>Lactobacillales</taxon>
        <taxon>Lactobacillaceae</taxon>
        <taxon>Limosilactobacillus</taxon>
    </lineage>
</organism>
<dbReference type="InterPro" id="IPR010106">
    <property type="entry name" value="RpnA"/>
</dbReference>
<dbReference type="AlphaFoldDB" id="A0A2J6NPZ4"/>
<dbReference type="RefSeq" id="WP_104687935.1">
    <property type="nucleotide sequence ID" value="NZ_JBKTHY010000003.1"/>
</dbReference>
<gene>
    <name evidence="1" type="ORF">CK797_00860</name>
</gene>
<dbReference type="Proteomes" id="UP000239920">
    <property type="component" value="Unassembled WGS sequence"/>
</dbReference>
<accession>A0A2J6NPZ4</accession>